<comment type="similarity">
    <text evidence="1">Belongs to the AdoMet synthetase 2 family.</text>
</comment>
<gene>
    <name evidence="2" type="primary">mat</name>
    <name evidence="2" type="ORF">GCM10011349_12700</name>
</gene>
<accession>A0ABQ2JIU4</accession>
<organism evidence="2 3">
    <name type="scientific">Novosphingobium indicum</name>
    <dbReference type="NCBI Taxonomy" id="462949"/>
    <lineage>
        <taxon>Bacteria</taxon>
        <taxon>Pseudomonadati</taxon>
        <taxon>Pseudomonadota</taxon>
        <taxon>Alphaproteobacteria</taxon>
        <taxon>Sphingomonadales</taxon>
        <taxon>Sphingomonadaceae</taxon>
        <taxon>Novosphingobium</taxon>
    </lineage>
</organism>
<dbReference type="NCBIfam" id="NF003366">
    <property type="entry name" value="PRK04439.1-5"/>
    <property type="match status" value="1"/>
</dbReference>
<reference evidence="3" key="1">
    <citation type="journal article" date="2019" name="Int. J. Syst. Evol. Microbiol.">
        <title>The Global Catalogue of Microorganisms (GCM) 10K type strain sequencing project: providing services to taxonomists for standard genome sequencing and annotation.</title>
        <authorList>
            <consortium name="The Broad Institute Genomics Platform"/>
            <consortium name="The Broad Institute Genome Sequencing Center for Infectious Disease"/>
            <person name="Wu L."/>
            <person name="Ma J."/>
        </authorList>
    </citation>
    <scope>NUCLEOTIDE SEQUENCE [LARGE SCALE GENOMIC DNA]</scope>
    <source>
        <strain evidence="3">CGMCC 1.6784</strain>
    </source>
</reference>
<evidence type="ECO:0000256" key="1">
    <source>
        <dbReference type="ARBA" id="ARBA00006892"/>
    </source>
</evidence>
<dbReference type="EMBL" id="BMLK01000005">
    <property type="protein sequence ID" value="GGN46029.1"/>
    <property type="molecule type" value="Genomic_DNA"/>
</dbReference>
<comment type="caution">
    <text evidence="2">The sequence shown here is derived from an EMBL/GenBank/DDBJ whole genome shotgun (WGS) entry which is preliminary data.</text>
</comment>
<dbReference type="Pfam" id="PF01941">
    <property type="entry name" value="AdoMet_Synthase"/>
    <property type="match status" value="1"/>
</dbReference>
<name>A0ABQ2JIU4_9SPHN</name>
<protein>
    <submittedName>
        <fullName evidence="2">S-adenosylmethionine synthetase</fullName>
    </submittedName>
</protein>
<proteinExistence type="inferred from homology"/>
<evidence type="ECO:0000313" key="2">
    <source>
        <dbReference type="EMBL" id="GGN46029.1"/>
    </source>
</evidence>
<dbReference type="InterPro" id="IPR042544">
    <property type="entry name" value="AdoMet_synthase_3"/>
</dbReference>
<dbReference type="PANTHER" id="PTHR36697:SF1">
    <property type="entry name" value="S-ADENOSYLMETHIONINE SYNTHASE"/>
    <property type="match status" value="1"/>
</dbReference>
<dbReference type="InterPro" id="IPR042543">
    <property type="entry name" value="AdoMet_synthase_2"/>
</dbReference>
<evidence type="ECO:0000313" key="3">
    <source>
        <dbReference type="Proteomes" id="UP000605099"/>
    </source>
</evidence>
<dbReference type="PANTHER" id="PTHR36697">
    <property type="entry name" value="S-ADENOSYLMETHIONINE SYNTHASE"/>
    <property type="match status" value="1"/>
</dbReference>
<dbReference type="Gene3D" id="3.30.300.10">
    <property type="match status" value="1"/>
</dbReference>
<keyword evidence="3" id="KW-1185">Reference proteome</keyword>
<sequence>MRIDLTPLTEPSGDLLPVEIVERKGAGHPDSICDHLTEALSRELTHRYLDTFGRILHYNVDKALLWGGCSEPAFGGGRITQPMEIFLAGRAISQCGEKGIPLEDIVREVAEAWFSDHIPLFEPASHLRTHCLVRPGSSDLSALFDRSATNASPLANDTSIGVGYAPLSRLEKVVLAAEHELGRMATQGHPEIGRDIKIMALRHGEQVRLTVACAFVDRYIDGLPTYLRAKKLVAATVGQIAEDHQLPAVVAVNTADDPDAMSLYLTVLGTSAESGDDGQAGRGNRVNGLITPFRPMTMESVPGKNAISHVGKLYNIAAGLIAERVARLDGVGEAHCLLVSGIGGALSEPQTATVRLRPTHGANCEDYRDAIAAIVENELFGLSTASADLVSGRLRIGDWPLRRDN</sequence>
<dbReference type="InterPro" id="IPR027790">
    <property type="entry name" value="AdoMet_synthase_2_family"/>
</dbReference>
<dbReference type="Gene3D" id="3.30.300.280">
    <property type="entry name" value="S-adenosylmethionine synthetase, C-terminal domain"/>
    <property type="match status" value="1"/>
</dbReference>
<dbReference type="Gene3D" id="3.30.300.340">
    <property type="entry name" value="S-adenosylmethionine synthetase, N-terminal domain"/>
    <property type="match status" value="1"/>
</dbReference>
<dbReference type="Proteomes" id="UP000605099">
    <property type="component" value="Unassembled WGS sequence"/>
</dbReference>